<comment type="subcellular location">
    <subcellularLocation>
        <location evidence="1 11">Membrane</location>
        <topology evidence="1 11">Single-pass membrane protein</topology>
    </subcellularLocation>
</comment>
<comment type="catalytic activity">
    <reaction evidence="9 11">
        <text>glucuronate acceptor + UDP-alpha-D-glucuronate = acceptor beta-D-glucuronoside + UDP + H(+)</text>
        <dbReference type="Rhea" id="RHEA:21032"/>
        <dbReference type="ChEBI" id="CHEBI:15378"/>
        <dbReference type="ChEBI" id="CHEBI:58052"/>
        <dbReference type="ChEBI" id="CHEBI:58223"/>
        <dbReference type="ChEBI" id="CHEBI:132367"/>
        <dbReference type="ChEBI" id="CHEBI:132368"/>
        <dbReference type="EC" id="2.4.1.17"/>
    </reaction>
</comment>
<dbReference type="InterPro" id="IPR050271">
    <property type="entry name" value="UDP-glycosyltransferase"/>
</dbReference>
<keyword evidence="4 10" id="KW-0808">Transferase</keyword>
<dbReference type="PANTHER" id="PTHR48043:SF83">
    <property type="entry name" value="UDP-GLUCURONOSYLTRANSFERASE"/>
    <property type="match status" value="1"/>
</dbReference>
<dbReference type="Proteomes" id="UP000008068">
    <property type="component" value="Unassembled WGS sequence"/>
</dbReference>
<dbReference type="OMA" id="HHFKAPC"/>
<dbReference type="GO" id="GO:0016020">
    <property type="term" value="C:membrane"/>
    <property type="evidence" value="ECO:0007669"/>
    <property type="project" value="UniProtKB-SubCell"/>
</dbReference>
<comment type="similarity">
    <text evidence="2 10">Belongs to the UDP-glycosyltransferase family.</text>
</comment>
<dbReference type="PANTHER" id="PTHR48043">
    <property type="entry name" value="EG:EG0003.4 PROTEIN-RELATED"/>
    <property type="match status" value="1"/>
</dbReference>
<organism evidence="13">
    <name type="scientific">Caenorhabditis brenneri</name>
    <name type="common">Nematode worm</name>
    <dbReference type="NCBI Taxonomy" id="135651"/>
    <lineage>
        <taxon>Eukaryota</taxon>
        <taxon>Metazoa</taxon>
        <taxon>Ecdysozoa</taxon>
        <taxon>Nematoda</taxon>
        <taxon>Chromadorea</taxon>
        <taxon>Rhabditida</taxon>
        <taxon>Rhabditina</taxon>
        <taxon>Rhabditomorpha</taxon>
        <taxon>Rhabditoidea</taxon>
        <taxon>Rhabditidae</taxon>
        <taxon>Peloderinae</taxon>
        <taxon>Caenorhabditis</taxon>
    </lineage>
</organism>
<keyword evidence="8 11" id="KW-0472">Membrane</keyword>
<protein>
    <recommendedName>
        <fullName evidence="11">UDP-glucuronosyltransferase</fullName>
        <ecNumber evidence="11">2.4.1.17</ecNumber>
    </recommendedName>
</protein>
<dbReference type="InterPro" id="IPR035595">
    <property type="entry name" value="UDP_glycos_trans_CS"/>
</dbReference>
<dbReference type="Gene3D" id="3.40.50.2000">
    <property type="entry name" value="Glycogen Phosphorylase B"/>
    <property type="match status" value="2"/>
</dbReference>
<dbReference type="FunFam" id="3.40.50.2000:FF:000380">
    <property type="entry name" value="UDP-glucuronosyltransferase"/>
    <property type="match status" value="1"/>
</dbReference>
<dbReference type="AlphaFoldDB" id="G0MHY5"/>
<dbReference type="PROSITE" id="PS00375">
    <property type="entry name" value="UDPGT"/>
    <property type="match status" value="1"/>
</dbReference>
<evidence type="ECO:0000256" key="5">
    <source>
        <dbReference type="ARBA" id="ARBA00022692"/>
    </source>
</evidence>
<evidence type="ECO:0000256" key="8">
    <source>
        <dbReference type="ARBA" id="ARBA00023136"/>
    </source>
</evidence>
<keyword evidence="3 10" id="KW-0328">Glycosyltransferase</keyword>
<dbReference type="Pfam" id="PF00201">
    <property type="entry name" value="UDPGT"/>
    <property type="match status" value="1"/>
</dbReference>
<dbReference type="EMBL" id="GL379795">
    <property type="protein sequence ID" value="EGT59402.1"/>
    <property type="molecule type" value="Genomic_DNA"/>
</dbReference>
<evidence type="ECO:0000256" key="11">
    <source>
        <dbReference type="RuleBase" id="RU362059"/>
    </source>
</evidence>
<keyword evidence="5 11" id="KW-0812">Transmembrane</keyword>
<dbReference type="FunCoup" id="G0MHY5">
    <property type="interactions" value="197"/>
</dbReference>
<reference evidence="13" key="1">
    <citation type="submission" date="2011-07" db="EMBL/GenBank/DDBJ databases">
        <authorList>
            <consortium name="Caenorhabditis brenneri Sequencing and Analysis Consortium"/>
            <person name="Wilson R.K."/>
        </authorList>
    </citation>
    <scope>NUCLEOTIDE SEQUENCE [LARGE SCALE GENOMIC DNA]</scope>
    <source>
        <strain evidence="13">PB2801</strain>
    </source>
</reference>
<keyword evidence="6 11" id="KW-0732">Signal</keyword>
<proteinExistence type="inferred from homology"/>
<evidence type="ECO:0000313" key="12">
    <source>
        <dbReference type="EMBL" id="EGT59402.1"/>
    </source>
</evidence>
<evidence type="ECO:0000256" key="10">
    <source>
        <dbReference type="RuleBase" id="RU003718"/>
    </source>
</evidence>
<keyword evidence="13" id="KW-1185">Reference proteome</keyword>
<evidence type="ECO:0000256" key="9">
    <source>
        <dbReference type="ARBA" id="ARBA00047475"/>
    </source>
</evidence>
<dbReference type="InParanoid" id="G0MHY5"/>
<feature type="transmembrane region" description="Helical" evidence="11">
    <location>
        <begin position="492"/>
        <end position="511"/>
    </location>
</feature>
<accession>G0MHY5</accession>
<dbReference type="OrthoDB" id="5835829at2759"/>
<evidence type="ECO:0000313" key="13">
    <source>
        <dbReference type="Proteomes" id="UP000008068"/>
    </source>
</evidence>
<name>G0MHY5_CAEBE</name>
<dbReference type="SUPFAM" id="SSF53756">
    <property type="entry name" value="UDP-Glycosyltransferase/glycogen phosphorylase"/>
    <property type="match status" value="1"/>
</dbReference>
<evidence type="ECO:0000256" key="6">
    <source>
        <dbReference type="ARBA" id="ARBA00022729"/>
    </source>
</evidence>
<dbReference type="GO" id="GO:0007369">
    <property type="term" value="P:gastrulation"/>
    <property type="evidence" value="ECO:0007669"/>
    <property type="project" value="EnsemblMetazoa"/>
</dbReference>
<sequence>MRMQMFSALLLLLSFHAASSYRILIYSNLFGHSHIKFVGAVADTLTDAGHDVTVVMPVIDVSQTNRTAMKSTYDQIIVDADEEVIELFEHTNKFLSNLWTMEVTNPIMMYLNSGILVKLFGKQCDKVMRSKELLEKLKDQKFDLAITEPFDSCAYSIFEYLQIPAHVSVLSCARMDHVSDVLGQPIAPSYVPGTQSNYGDKMNMVERFMNLLQFFNGRHMFASIGDYESESAKKYLGIERSWREILPETSFLLTNQIPVLEFPAPTFDKIIPIGGISVNTNKTALKLEHYFDTMVSMRKKNVIISFGSNIKSVDMPDEYKKSLVELFGLMSDTTFIWKYENLADKKHTCGVLNVNRVEWLPQNELLADSRVDAFITHGGLASVTELAMMGKPAVVIPIFADQHRNAEMLKRHGGVEVLHKSDLGNPKILEKALRKVMEDPSYRQNAQRLADMLNNQPTNPKEVLIKHVEFAARFGKLPSMDPYGRHQSIIEYYFLDVIAVATTIVFFSIYISCKILSCCARVCRGKKKVKFE</sequence>
<gene>
    <name evidence="12" type="primary">Cbn-ugt-23</name>
    <name evidence="12" type="ORF">CAEBREN_24685</name>
</gene>
<feature type="chain" id="PRO_5005130709" description="UDP-glucuronosyltransferase" evidence="11">
    <location>
        <begin position="21"/>
        <end position="532"/>
    </location>
</feature>
<dbReference type="CDD" id="cd03784">
    <property type="entry name" value="GT1_Gtf-like"/>
    <property type="match status" value="1"/>
</dbReference>
<dbReference type="STRING" id="135651.G0MHY5"/>
<dbReference type="eggNOG" id="KOG1192">
    <property type="taxonomic scope" value="Eukaryota"/>
</dbReference>
<evidence type="ECO:0000256" key="1">
    <source>
        <dbReference type="ARBA" id="ARBA00004167"/>
    </source>
</evidence>
<dbReference type="HOGENOM" id="CLU_012949_1_4_1"/>
<evidence type="ECO:0000256" key="2">
    <source>
        <dbReference type="ARBA" id="ARBA00009995"/>
    </source>
</evidence>
<feature type="signal peptide" evidence="11">
    <location>
        <begin position="1"/>
        <end position="20"/>
    </location>
</feature>
<keyword evidence="7 11" id="KW-1133">Transmembrane helix</keyword>
<dbReference type="FunFam" id="3.40.50.2000:FF:000038">
    <property type="entry name" value="UDP-GlucuronosylTransferase"/>
    <property type="match status" value="1"/>
</dbReference>
<evidence type="ECO:0000256" key="7">
    <source>
        <dbReference type="ARBA" id="ARBA00022989"/>
    </source>
</evidence>
<evidence type="ECO:0000256" key="3">
    <source>
        <dbReference type="ARBA" id="ARBA00022676"/>
    </source>
</evidence>
<evidence type="ECO:0000256" key="4">
    <source>
        <dbReference type="ARBA" id="ARBA00022679"/>
    </source>
</evidence>
<dbReference type="GO" id="GO:0015020">
    <property type="term" value="F:glucuronosyltransferase activity"/>
    <property type="evidence" value="ECO:0007669"/>
    <property type="project" value="UniProtKB-EC"/>
</dbReference>
<dbReference type="EC" id="2.4.1.17" evidence="11"/>
<dbReference type="InterPro" id="IPR002213">
    <property type="entry name" value="UDP_glucos_trans"/>
</dbReference>